<reference evidence="2 3" key="1">
    <citation type="submission" date="2023-10" db="EMBL/GenBank/DDBJ databases">
        <title>Chromosome-scale genome assembly provides insights into flower coloration mechanisms of Canna indica.</title>
        <authorList>
            <person name="Li C."/>
        </authorList>
    </citation>
    <scope>NUCLEOTIDE SEQUENCE [LARGE SCALE GENOMIC DNA]</scope>
    <source>
        <tissue evidence="2">Flower</tissue>
    </source>
</reference>
<organism evidence="2 3">
    <name type="scientific">Canna indica</name>
    <name type="common">Indian-shot</name>
    <dbReference type="NCBI Taxonomy" id="4628"/>
    <lineage>
        <taxon>Eukaryota</taxon>
        <taxon>Viridiplantae</taxon>
        <taxon>Streptophyta</taxon>
        <taxon>Embryophyta</taxon>
        <taxon>Tracheophyta</taxon>
        <taxon>Spermatophyta</taxon>
        <taxon>Magnoliopsida</taxon>
        <taxon>Liliopsida</taxon>
        <taxon>Zingiberales</taxon>
        <taxon>Cannaceae</taxon>
        <taxon>Canna</taxon>
    </lineage>
</organism>
<protein>
    <submittedName>
        <fullName evidence="2">GDP-mannose transporter GONST4-like</fullName>
    </submittedName>
</protein>
<keyword evidence="1" id="KW-0812">Transmembrane</keyword>
<keyword evidence="3" id="KW-1185">Reference proteome</keyword>
<feature type="transmembrane region" description="Helical" evidence="1">
    <location>
        <begin position="12"/>
        <end position="33"/>
    </location>
</feature>
<dbReference type="Proteomes" id="UP001327560">
    <property type="component" value="Chromosome 7"/>
</dbReference>
<dbReference type="EMBL" id="CP136896">
    <property type="protein sequence ID" value="WOL12873.1"/>
    <property type="molecule type" value="Genomic_DNA"/>
</dbReference>
<accession>A0AAQ3KPW5</accession>
<evidence type="ECO:0000256" key="1">
    <source>
        <dbReference type="SAM" id="Phobius"/>
    </source>
</evidence>
<keyword evidence="1" id="KW-0472">Membrane</keyword>
<gene>
    <name evidence="2" type="ORF">Cni_G21641</name>
</gene>
<sequence>MDVFVAAKMNSTGWWNLSAFVAVSLFGVVNKFLMVVVNVMVWDKHASVVGLACLLSTLVGGVVYQQPVTGG</sequence>
<dbReference type="AlphaFoldDB" id="A0AAQ3KPW5"/>
<name>A0AAQ3KPW5_9LILI</name>
<evidence type="ECO:0000313" key="3">
    <source>
        <dbReference type="Proteomes" id="UP001327560"/>
    </source>
</evidence>
<feature type="transmembrane region" description="Helical" evidence="1">
    <location>
        <begin position="45"/>
        <end position="64"/>
    </location>
</feature>
<keyword evidence="1" id="KW-1133">Transmembrane helix</keyword>
<proteinExistence type="predicted"/>
<evidence type="ECO:0000313" key="2">
    <source>
        <dbReference type="EMBL" id="WOL12873.1"/>
    </source>
</evidence>